<dbReference type="PANTHER" id="PTHR15840:SF10">
    <property type="entry name" value="EKC_KEOPS COMPLEX SUBUNIT TPRKB"/>
    <property type="match status" value="1"/>
</dbReference>
<organism evidence="3">
    <name type="scientific">Caldiarchaeum subterraneum</name>
    <dbReference type="NCBI Taxonomy" id="311458"/>
    <lineage>
        <taxon>Archaea</taxon>
        <taxon>Nitrososphaerota</taxon>
        <taxon>Candidatus Caldarchaeales</taxon>
        <taxon>Candidatus Caldarchaeaceae</taxon>
        <taxon>Candidatus Caldarchaeum</taxon>
    </lineage>
</organism>
<dbReference type="InterPro" id="IPR036504">
    <property type="entry name" value="CGI121/TPRKB_sf"/>
</dbReference>
<dbReference type="GO" id="GO:0002949">
    <property type="term" value="P:tRNA threonylcarbamoyladenosine modification"/>
    <property type="evidence" value="ECO:0007669"/>
    <property type="project" value="TreeGrafter"/>
</dbReference>
<protein>
    <submittedName>
        <fullName evidence="3">Uncharacterized protein</fullName>
    </submittedName>
</protein>
<dbReference type="Gene3D" id="3.30.2380.10">
    <property type="entry name" value="CGI121/TPRKB"/>
    <property type="match status" value="1"/>
</dbReference>
<dbReference type="InterPro" id="IPR013926">
    <property type="entry name" value="CGI121/TPRKB"/>
</dbReference>
<evidence type="ECO:0000313" key="3">
    <source>
        <dbReference type="EMBL" id="HGN89885.1"/>
    </source>
</evidence>
<dbReference type="AlphaFoldDB" id="A0A7C4DZL2"/>
<dbReference type="GO" id="GO:0005829">
    <property type="term" value="C:cytosol"/>
    <property type="evidence" value="ECO:0007669"/>
    <property type="project" value="TreeGrafter"/>
</dbReference>
<dbReference type="NCBIfam" id="NF011465">
    <property type="entry name" value="PRK14886.1-1"/>
    <property type="match status" value="1"/>
</dbReference>
<evidence type="ECO:0000256" key="2">
    <source>
        <dbReference type="ARBA" id="ARBA00022694"/>
    </source>
</evidence>
<name>A0A7C4DZL2_CALS0</name>
<dbReference type="Pfam" id="PF08617">
    <property type="entry name" value="CGI-121"/>
    <property type="match status" value="1"/>
</dbReference>
<comment type="similarity">
    <text evidence="1">Belongs to the CGI121/TPRKB family.</text>
</comment>
<comment type="caution">
    <text evidence="3">The sequence shown here is derived from an EMBL/GenBank/DDBJ whole genome shotgun (WGS) entry which is preliminary data.</text>
</comment>
<dbReference type="EMBL" id="DTAD01000023">
    <property type="protein sequence ID" value="HGN89885.1"/>
    <property type="molecule type" value="Genomic_DNA"/>
</dbReference>
<accession>A0A7C4DZL2</accession>
<gene>
    <name evidence="3" type="ORF">ENT82_01990</name>
</gene>
<dbReference type="SUPFAM" id="SSF143870">
    <property type="entry name" value="PF0523-like"/>
    <property type="match status" value="1"/>
</dbReference>
<dbReference type="GO" id="GO:0000408">
    <property type="term" value="C:EKC/KEOPS complex"/>
    <property type="evidence" value="ECO:0007669"/>
    <property type="project" value="TreeGrafter"/>
</dbReference>
<evidence type="ECO:0000256" key="1">
    <source>
        <dbReference type="ARBA" id="ARBA00005546"/>
    </source>
</evidence>
<proteinExistence type="inferred from homology"/>
<keyword evidence="2" id="KW-0819">tRNA processing</keyword>
<sequence>MRMGKVFDLFFAAGVVWLRDEPADDFVEKVRNVVDDAQVFDADSILDWDVFDAALMNAVLAVRASRQRARTLSNEVLMRLAATTQISEAIAKFGLKPGSKRAVFLVLGNSREQVEEKAAKVLSLAGGEETDLPKNPDQTRFAELYGVTEKVYKSVQAKTSIEALKLAIMQKIATTLI</sequence>
<reference evidence="3" key="1">
    <citation type="journal article" date="2020" name="mSystems">
        <title>Genome- and Community-Level Interaction Insights into Carbon Utilization and Element Cycling Functions of Hydrothermarchaeota in Hydrothermal Sediment.</title>
        <authorList>
            <person name="Zhou Z."/>
            <person name="Liu Y."/>
            <person name="Xu W."/>
            <person name="Pan J."/>
            <person name="Luo Z.H."/>
            <person name="Li M."/>
        </authorList>
    </citation>
    <scope>NUCLEOTIDE SEQUENCE [LARGE SCALE GENOMIC DNA]</scope>
    <source>
        <strain evidence="3">SpSt-613</strain>
    </source>
</reference>
<dbReference type="PANTHER" id="PTHR15840">
    <property type="entry name" value="CGI-121 FAMILY MEMBER"/>
    <property type="match status" value="1"/>
</dbReference>